<feature type="transmembrane region" description="Helical" evidence="1">
    <location>
        <begin position="209"/>
        <end position="230"/>
    </location>
</feature>
<feature type="transmembrane region" description="Helical" evidence="1">
    <location>
        <begin position="401"/>
        <end position="420"/>
    </location>
</feature>
<proteinExistence type="predicted"/>
<feature type="transmembrane region" description="Helical" evidence="1">
    <location>
        <begin position="556"/>
        <end position="577"/>
    </location>
</feature>
<keyword evidence="1" id="KW-1133">Transmembrane helix</keyword>
<dbReference type="Proteomes" id="UP001497497">
    <property type="component" value="Unassembled WGS sequence"/>
</dbReference>
<evidence type="ECO:0000256" key="1">
    <source>
        <dbReference type="SAM" id="Phobius"/>
    </source>
</evidence>
<keyword evidence="1" id="KW-0812">Transmembrane</keyword>
<feature type="transmembrane region" description="Helical" evidence="1">
    <location>
        <begin position="488"/>
        <end position="506"/>
    </location>
</feature>
<accession>A0AAV2H2Y4</accession>
<feature type="transmembrane region" description="Helical" evidence="1">
    <location>
        <begin position="527"/>
        <end position="550"/>
    </location>
</feature>
<organism evidence="3 4">
    <name type="scientific">Lymnaea stagnalis</name>
    <name type="common">Great pond snail</name>
    <name type="synonym">Helix stagnalis</name>
    <dbReference type="NCBI Taxonomy" id="6523"/>
    <lineage>
        <taxon>Eukaryota</taxon>
        <taxon>Metazoa</taxon>
        <taxon>Spiralia</taxon>
        <taxon>Lophotrochozoa</taxon>
        <taxon>Mollusca</taxon>
        <taxon>Gastropoda</taxon>
        <taxon>Heterobranchia</taxon>
        <taxon>Euthyneura</taxon>
        <taxon>Panpulmonata</taxon>
        <taxon>Hygrophila</taxon>
        <taxon>Lymnaeoidea</taxon>
        <taxon>Lymnaeidae</taxon>
        <taxon>Lymnaea</taxon>
    </lineage>
</organism>
<comment type="caution">
    <text evidence="3">The sequence shown here is derived from an EMBL/GenBank/DDBJ whole genome shotgun (WGS) entry which is preliminary data.</text>
</comment>
<feature type="transmembrane region" description="Helical" evidence="1">
    <location>
        <begin position="685"/>
        <end position="704"/>
    </location>
</feature>
<feature type="transmembrane region" description="Helical" evidence="1">
    <location>
        <begin position="460"/>
        <end position="482"/>
    </location>
</feature>
<evidence type="ECO:0000313" key="3">
    <source>
        <dbReference type="EMBL" id="CAL1527747.1"/>
    </source>
</evidence>
<keyword evidence="1" id="KW-0472">Membrane</keyword>
<protein>
    <submittedName>
        <fullName evidence="3">Uncharacterized protein</fullName>
    </submittedName>
</protein>
<evidence type="ECO:0000256" key="2">
    <source>
        <dbReference type="SAM" id="SignalP"/>
    </source>
</evidence>
<feature type="chain" id="PRO_5043999271" evidence="2">
    <location>
        <begin position="33"/>
        <end position="795"/>
    </location>
</feature>
<name>A0AAV2H2Y4_LYMST</name>
<keyword evidence="2" id="KW-0732">Signal</keyword>
<keyword evidence="4" id="KW-1185">Reference proteome</keyword>
<feature type="transmembrane region" description="Helical" evidence="1">
    <location>
        <begin position="353"/>
        <end position="372"/>
    </location>
</feature>
<dbReference type="AlphaFoldDB" id="A0AAV2H2Y4"/>
<feature type="signal peptide" evidence="2">
    <location>
        <begin position="1"/>
        <end position="32"/>
    </location>
</feature>
<gene>
    <name evidence="3" type="ORF">GSLYS_00001917001</name>
</gene>
<sequence>MKAPPTHHPCSLLVFSICLLTLIHWQAAPSQACSLSIHNNKTVLKDLSQYFEKDSSIVIIEYTIRFRNASDEKDFNQKTSSDSFQPWKWYRTHGPESSRLLLTYGNYYGIMRIILSFAIQNVDLVMDVSPPGCLQSLPNGTANTYIRDFLLTDLERSVNQEESSLKDVNICSVRLYQDEGFWTMPFSCCILESNKNNLPDCNEVEESPLTYLIINIVLFIILFSPSFKFLELTKQRIETYHYDLPNDQNVMLNIKVTRNSNPVGYQQVPTIQDIFKFNQELIDETIYTVRIKKACLEIPISKLLREGRSTISFMRIFQDFFFDSSSDSRDTERKWTKHRHWCLKLFCMTRTTVAFYALMFMALPSFLALYAMCDENLWYLQMRKKLNELSNNESEVLETEIVILALLYCLSALVILIIACDTDFKMFSIYFELADDSTITEQVTRFRTLILTKLHSLKKLCSYNCIICLPVYFIIFAIIYILLTILGLFLTSPFTVLYSNLFNKYLMRNNSNRENTKKFDVMKRLLIIINLISILSVVGISTLVLVIIFISLIVLIVVEVSICYKIFPMLFFLWFYVRDAYKEVGNKCDKFMDYIIEDDCFKISGVFGKGSNSMFAINNGSAPSFKEVRSKLCVALKCPFLFVGKDDIKYLSLNFLYHCFTMKWEAAPGDLIQNYVEKTKRLIKIALFLSFVFLIVMAYGSYVFISPDKYLLITFISGLVPKVLEIISTRHSNVKLDERFHESLKEKISTFEETWAVKELDVEISDVTNHDIDYILLREMKTAFDADGDNESGSF</sequence>
<reference evidence="3 4" key="1">
    <citation type="submission" date="2024-04" db="EMBL/GenBank/DDBJ databases">
        <authorList>
            <consortium name="Genoscope - CEA"/>
            <person name="William W."/>
        </authorList>
    </citation>
    <scope>NUCLEOTIDE SEQUENCE [LARGE SCALE GENOMIC DNA]</scope>
</reference>
<evidence type="ECO:0000313" key="4">
    <source>
        <dbReference type="Proteomes" id="UP001497497"/>
    </source>
</evidence>
<dbReference type="EMBL" id="CAXITT010000021">
    <property type="protein sequence ID" value="CAL1527747.1"/>
    <property type="molecule type" value="Genomic_DNA"/>
</dbReference>